<evidence type="ECO:0000256" key="5">
    <source>
        <dbReference type="PROSITE-ProRule" id="PRU01240"/>
    </source>
</evidence>
<evidence type="ECO:0000313" key="10">
    <source>
        <dbReference type="Proteomes" id="UP000799424"/>
    </source>
</evidence>
<dbReference type="AlphaFoldDB" id="A0A6A6ZLQ5"/>
<evidence type="ECO:0000259" key="8">
    <source>
        <dbReference type="Pfam" id="PF00082"/>
    </source>
</evidence>
<feature type="chain" id="PRO_5025556397" description="Peptidase S8/S53 domain-containing protein" evidence="7">
    <location>
        <begin position="18"/>
        <end position="994"/>
    </location>
</feature>
<evidence type="ECO:0000313" key="9">
    <source>
        <dbReference type="EMBL" id="KAF2821808.1"/>
    </source>
</evidence>
<feature type="active site" description="Charge relay system" evidence="5">
    <location>
        <position position="553"/>
    </location>
</feature>
<dbReference type="OrthoDB" id="1896086at2759"/>
<protein>
    <recommendedName>
        <fullName evidence="8">Peptidase S8/S53 domain-containing protein</fullName>
    </recommendedName>
</protein>
<evidence type="ECO:0000256" key="6">
    <source>
        <dbReference type="SAM" id="MobiDB-lite"/>
    </source>
</evidence>
<dbReference type="EMBL" id="MU006236">
    <property type="protein sequence ID" value="KAF2821808.1"/>
    <property type="molecule type" value="Genomic_DNA"/>
</dbReference>
<accession>A0A6A6ZLQ5</accession>
<dbReference type="GO" id="GO:0004252">
    <property type="term" value="F:serine-type endopeptidase activity"/>
    <property type="evidence" value="ECO:0007669"/>
    <property type="project" value="UniProtKB-UniRule"/>
</dbReference>
<gene>
    <name evidence="9" type="ORF">CC86DRAFT_100900</name>
</gene>
<dbReference type="InterPro" id="IPR050131">
    <property type="entry name" value="Peptidase_S8_subtilisin-like"/>
</dbReference>
<organism evidence="9 10">
    <name type="scientific">Ophiobolus disseminans</name>
    <dbReference type="NCBI Taxonomy" id="1469910"/>
    <lineage>
        <taxon>Eukaryota</taxon>
        <taxon>Fungi</taxon>
        <taxon>Dikarya</taxon>
        <taxon>Ascomycota</taxon>
        <taxon>Pezizomycotina</taxon>
        <taxon>Dothideomycetes</taxon>
        <taxon>Pleosporomycetidae</taxon>
        <taxon>Pleosporales</taxon>
        <taxon>Pleosporineae</taxon>
        <taxon>Phaeosphaeriaceae</taxon>
        <taxon>Ophiobolus</taxon>
    </lineage>
</organism>
<feature type="domain" description="Peptidase S8/S53" evidence="8">
    <location>
        <begin position="544"/>
        <end position="802"/>
    </location>
</feature>
<proteinExistence type="inferred from homology"/>
<feature type="compositionally biased region" description="Acidic residues" evidence="6">
    <location>
        <begin position="206"/>
        <end position="217"/>
    </location>
</feature>
<feature type="signal peptide" evidence="7">
    <location>
        <begin position="1"/>
        <end position="17"/>
    </location>
</feature>
<keyword evidence="2 5" id="KW-0645">Protease</keyword>
<dbReference type="Proteomes" id="UP000799424">
    <property type="component" value="Unassembled WGS sequence"/>
</dbReference>
<dbReference type="GO" id="GO:0006508">
    <property type="term" value="P:proteolysis"/>
    <property type="evidence" value="ECO:0007669"/>
    <property type="project" value="UniProtKB-KW"/>
</dbReference>
<keyword evidence="3 5" id="KW-0378">Hydrolase</keyword>
<dbReference type="PROSITE" id="PS00138">
    <property type="entry name" value="SUBTILASE_SER"/>
    <property type="match status" value="1"/>
</dbReference>
<evidence type="ECO:0000256" key="1">
    <source>
        <dbReference type="ARBA" id="ARBA00011073"/>
    </source>
</evidence>
<reference evidence="9" key="1">
    <citation type="journal article" date="2020" name="Stud. Mycol.">
        <title>101 Dothideomycetes genomes: a test case for predicting lifestyles and emergence of pathogens.</title>
        <authorList>
            <person name="Haridas S."/>
            <person name="Albert R."/>
            <person name="Binder M."/>
            <person name="Bloem J."/>
            <person name="Labutti K."/>
            <person name="Salamov A."/>
            <person name="Andreopoulos B."/>
            <person name="Baker S."/>
            <person name="Barry K."/>
            <person name="Bills G."/>
            <person name="Bluhm B."/>
            <person name="Cannon C."/>
            <person name="Castanera R."/>
            <person name="Culley D."/>
            <person name="Daum C."/>
            <person name="Ezra D."/>
            <person name="Gonzalez J."/>
            <person name="Henrissat B."/>
            <person name="Kuo A."/>
            <person name="Liang C."/>
            <person name="Lipzen A."/>
            <person name="Lutzoni F."/>
            <person name="Magnuson J."/>
            <person name="Mondo S."/>
            <person name="Nolan M."/>
            <person name="Ohm R."/>
            <person name="Pangilinan J."/>
            <person name="Park H.-J."/>
            <person name="Ramirez L."/>
            <person name="Alfaro M."/>
            <person name="Sun H."/>
            <person name="Tritt A."/>
            <person name="Yoshinaga Y."/>
            <person name="Zwiers L.-H."/>
            <person name="Turgeon B."/>
            <person name="Goodwin S."/>
            <person name="Spatafora J."/>
            <person name="Crous P."/>
            <person name="Grigoriev I."/>
        </authorList>
    </citation>
    <scope>NUCLEOTIDE SEQUENCE</scope>
    <source>
        <strain evidence="9">CBS 113818</strain>
    </source>
</reference>
<comment type="similarity">
    <text evidence="1 5">Belongs to the peptidase S8 family.</text>
</comment>
<dbReference type="Gene3D" id="3.40.50.200">
    <property type="entry name" value="Peptidase S8/S53 domain"/>
    <property type="match status" value="1"/>
</dbReference>
<dbReference type="InterPro" id="IPR000209">
    <property type="entry name" value="Peptidase_S8/S53_dom"/>
</dbReference>
<feature type="compositionally biased region" description="Basic and acidic residues" evidence="6">
    <location>
        <begin position="252"/>
        <end position="274"/>
    </location>
</feature>
<evidence type="ECO:0000256" key="3">
    <source>
        <dbReference type="ARBA" id="ARBA00022801"/>
    </source>
</evidence>
<dbReference type="InterPro" id="IPR036852">
    <property type="entry name" value="Peptidase_S8/S53_dom_sf"/>
</dbReference>
<keyword evidence="4 5" id="KW-0720">Serine protease</keyword>
<evidence type="ECO:0000256" key="7">
    <source>
        <dbReference type="SAM" id="SignalP"/>
    </source>
</evidence>
<feature type="region of interest" description="Disordered" evidence="6">
    <location>
        <begin position="469"/>
        <end position="496"/>
    </location>
</feature>
<dbReference type="InterPro" id="IPR023828">
    <property type="entry name" value="Peptidase_S8_Ser-AS"/>
</dbReference>
<feature type="active site" description="Charge relay system" evidence="5">
    <location>
        <position position="781"/>
    </location>
</feature>
<dbReference type="SUPFAM" id="SSF52743">
    <property type="entry name" value="Subtilisin-like"/>
    <property type="match status" value="1"/>
</dbReference>
<feature type="active site" description="Charge relay system" evidence="5">
    <location>
        <position position="605"/>
    </location>
</feature>
<dbReference type="PANTHER" id="PTHR43806:SF11">
    <property type="entry name" value="CEREVISIN-RELATED"/>
    <property type="match status" value="1"/>
</dbReference>
<feature type="compositionally biased region" description="Basic and acidic residues" evidence="6">
    <location>
        <begin position="218"/>
        <end position="238"/>
    </location>
</feature>
<evidence type="ECO:0000256" key="4">
    <source>
        <dbReference type="ARBA" id="ARBA00022825"/>
    </source>
</evidence>
<keyword evidence="10" id="KW-1185">Reference proteome</keyword>
<dbReference type="InterPro" id="IPR015500">
    <property type="entry name" value="Peptidase_S8_subtilisin-rel"/>
</dbReference>
<evidence type="ECO:0000256" key="2">
    <source>
        <dbReference type="ARBA" id="ARBA00022670"/>
    </source>
</evidence>
<dbReference type="PRINTS" id="PR00723">
    <property type="entry name" value="SUBTILISIN"/>
</dbReference>
<keyword evidence="7" id="KW-0732">Signal</keyword>
<dbReference type="PROSITE" id="PS51892">
    <property type="entry name" value="SUBTILASE"/>
    <property type="match status" value="1"/>
</dbReference>
<feature type="region of interest" description="Disordered" evidence="6">
    <location>
        <begin position="201"/>
        <end position="274"/>
    </location>
</feature>
<dbReference type="Pfam" id="PF00082">
    <property type="entry name" value="Peptidase_S8"/>
    <property type="match status" value="1"/>
</dbReference>
<feature type="compositionally biased region" description="Basic and acidic residues" evidence="6">
    <location>
        <begin position="470"/>
        <end position="487"/>
    </location>
</feature>
<sequence length="994" mass="110648">MRLILLLLLCTQSVISAISLGHFPDSGIRDSSVIFYTVFPIDSTHAAETARTEASLKELCGDANVRSNQKIDDKHIESWTIKISINDDLAAVGAVEGVHSVQPDIPADRSRFVASHPSFARRDIQYYSAVATLAEDVQATEEFLKSKIQSGTEIRYLKDGDKVVGWWRLALDAESRKAVKNFKGIRSIRVGAVLEDYHAIPSSDRSEDDAGENGDTDSDTHKRMLDSRSIRNMPEQRDLASSPNTKDGVLAIEHEGPSKSPTEEMSRPEVTRRDDFNPYVAMAKDGTDAQKTEEFLRTKVQSGVEFYPYTIEDRVVGWYGLRLTAGAKEEIEKYEDIKVVKLDERAFFEAESEPEKTPTIETRDPHLLPRDIESCSCFVKNTSDIHEVEEFLKSKIQSGSKYYTHKRRGKIFGFWSLALDSEAQKIVSEYKGIEGFKVGEQILTQYLALRGGEVSDFPYTFGNKHLKSHNMPEQRDVHGGGLSRDESSLDLPSTGRGRLHKNLQARAGDWVKQTTDDKVMKMISQYPGADLNRLTDFVYKRGAGEGVYIYLMDRGVQFNVKNKEEFEFRHIDDKKPLLMEALQTARSKDKGHKYYEDDDEDVLPHGTGLASRAAGKVYGIAKRATIIPVKLFTVSDEEFSEALGLIEEHISSIPGRQHKSIVMSAIGWKDALFGGRDTPEEVRDAWDLQVRFGNLYKDIINLGVPVVCAAGNEEGQTVINSLPQLFESDDIPLIVVGAAESDGSRIPDSQGGDQLTVYAPGSNAPMQSKTDDGHFINGGTSLATPHVAGLIATYLSYDQKPWDDSKTSIDRVKEIKRFITSKESSWERKPGINVIWNGATEEDHKNAGANGLGNAPAPAPKTKAISIIYRRTVDEIGRTYDWVFYPTPVGVPSLCKKQSEGRVFKTQVAASEDEIPPWPAGTFSLEKNLIGEDCDYKNDGKDNPGMLWCRAPDGKEVGYPCNSDNMRTTKTVKQCSKDATLPGMTQVAVVFCEW</sequence>
<dbReference type="PANTHER" id="PTHR43806">
    <property type="entry name" value="PEPTIDASE S8"/>
    <property type="match status" value="1"/>
</dbReference>
<name>A0A6A6ZLQ5_9PLEO</name>